<dbReference type="InterPro" id="IPR050482">
    <property type="entry name" value="Sensor_HK_TwoCompSys"/>
</dbReference>
<dbReference type="Gene3D" id="3.30.565.10">
    <property type="entry name" value="Histidine kinase-like ATPase, C-terminal domain"/>
    <property type="match status" value="1"/>
</dbReference>
<accession>A0A1M7BZY3</accession>
<dbReference type="EMBL" id="FRAT01000012">
    <property type="protein sequence ID" value="SHL60531.1"/>
    <property type="molecule type" value="Genomic_DNA"/>
</dbReference>
<dbReference type="EMBL" id="FOKU01000012">
    <property type="protein sequence ID" value="SFC51137.1"/>
    <property type="molecule type" value="Genomic_DNA"/>
</dbReference>
<dbReference type="Proteomes" id="UP000184031">
    <property type="component" value="Unassembled WGS sequence"/>
</dbReference>
<evidence type="ECO:0000256" key="1">
    <source>
        <dbReference type="ARBA" id="ARBA00000085"/>
    </source>
</evidence>
<comment type="catalytic activity">
    <reaction evidence="1">
        <text>ATP + protein L-histidine = ADP + protein N-phospho-L-histidine.</text>
        <dbReference type="EC" id="2.7.13.3"/>
    </reaction>
</comment>
<keyword evidence="6" id="KW-0812">Transmembrane</keyword>
<dbReference type="PANTHER" id="PTHR24421:SF10">
    <property type="entry name" value="NITRATE_NITRITE SENSOR PROTEIN NARQ"/>
    <property type="match status" value="1"/>
</dbReference>
<dbReference type="InterPro" id="IPR036890">
    <property type="entry name" value="HATPase_C_sf"/>
</dbReference>
<evidence type="ECO:0000313" key="10">
    <source>
        <dbReference type="Proteomes" id="UP000184031"/>
    </source>
</evidence>
<keyword evidence="11" id="KW-1185">Reference proteome</keyword>
<organism evidence="9 10">
    <name type="scientific">Flagellimonas taeanensis</name>
    <dbReference type="NCBI Taxonomy" id="1005926"/>
    <lineage>
        <taxon>Bacteria</taxon>
        <taxon>Pseudomonadati</taxon>
        <taxon>Bacteroidota</taxon>
        <taxon>Flavobacteriia</taxon>
        <taxon>Flavobacteriales</taxon>
        <taxon>Flavobacteriaceae</taxon>
        <taxon>Flagellimonas</taxon>
    </lineage>
</organism>
<protein>
    <recommendedName>
        <fullName evidence="2">histidine kinase</fullName>
        <ecNumber evidence="2">2.7.13.3</ecNumber>
    </recommendedName>
</protein>
<keyword evidence="5" id="KW-0902">Two-component regulatory system</keyword>
<dbReference type="GO" id="GO:0004673">
    <property type="term" value="F:protein histidine kinase activity"/>
    <property type="evidence" value="ECO:0007669"/>
    <property type="project" value="UniProtKB-EC"/>
</dbReference>
<dbReference type="InterPro" id="IPR019734">
    <property type="entry name" value="TPR_rpt"/>
</dbReference>
<gene>
    <name evidence="8" type="ORF">SAMN04487891_112142</name>
    <name evidence="9" type="ORF">SAMN05216293_3886</name>
</gene>
<evidence type="ECO:0000256" key="4">
    <source>
        <dbReference type="ARBA" id="ARBA00022777"/>
    </source>
</evidence>
<keyword evidence="3" id="KW-0808">Transferase</keyword>
<dbReference type="PROSITE" id="PS50109">
    <property type="entry name" value="HIS_KIN"/>
    <property type="match status" value="1"/>
</dbReference>
<dbReference type="Pfam" id="PF02518">
    <property type="entry name" value="HATPase_c"/>
    <property type="match status" value="1"/>
</dbReference>
<keyword evidence="6" id="KW-1133">Transmembrane helix</keyword>
<sequence>MKSWAFILAILLGLGCARQSTDSDSVPNSKIDTIQQLIQKAKDSVQLPFEIRKAFLKKAKNEAFTLTNDTIILEQLSEISLAYKTLEDSLEFRETNKQVMIMSQETDMFTPLGNSHWDLASFFKSYGALDSAFYHYKKALNSFEQLPKSIPSDITKARILYSMGQIQDSYKDYLGAEISTTSALRIFDEQGDTKRIYNCYNLLAIIASGMGDSDKSLEYYEKAGSYLDKLPSVNTIRTIFQNQNNIAHELLRKEDYSLAKTSYERLLSNKSLRDKDIELYSLANTSLAYAIFKSENKFDEPEQLLIKSIEINDSINYLDDKARAKQYYAELLAAKGDTANALQYAKESRTVARETHNNDRLLEVLQLLTQLDKANAANYANAYYELNEVIKEEERTKRDKFARIRLDTDKIKEENVLLSRERQLWAGAVLGLVVLGLTTTVIVLQYINNNRLKFKQKQQESNQEIYNLMLSQQGKFEEGRQLEQKRISEELHDGILGEMLGIRLLLSGLNERGDSASVEQRAAFIEKLREVEEDIRTISHELNHASYEKFHNFIVSLEELVSSIQKSSGISCSFTYDKKVHWDNLLGDIKINAYRIVQETLKNCVKHAKCKNIAISFGSTDDKLKLTIKDDGVGFDTNKGKRGIGLRNIISRVKKINGVFDIQSIKGKGTTISVSIPTKYIESEQTKDPITLKPAMNA</sequence>
<keyword evidence="6" id="KW-0472">Membrane</keyword>
<dbReference type="SUPFAM" id="SSF55874">
    <property type="entry name" value="ATPase domain of HSP90 chaperone/DNA topoisomerase II/histidine kinase"/>
    <property type="match status" value="1"/>
</dbReference>
<dbReference type="Proteomes" id="UP000198940">
    <property type="component" value="Unassembled WGS sequence"/>
</dbReference>
<evidence type="ECO:0000256" key="5">
    <source>
        <dbReference type="ARBA" id="ARBA00023012"/>
    </source>
</evidence>
<dbReference type="EC" id="2.7.13.3" evidence="2"/>
<evidence type="ECO:0000256" key="6">
    <source>
        <dbReference type="SAM" id="Phobius"/>
    </source>
</evidence>
<dbReference type="SUPFAM" id="SSF48452">
    <property type="entry name" value="TPR-like"/>
    <property type="match status" value="1"/>
</dbReference>
<feature type="transmembrane region" description="Helical" evidence="6">
    <location>
        <begin position="424"/>
        <end position="447"/>
    </location>
</feature>
<dbReference type="SMART" id="SM00387">
    <property type="entry name" value="HATPase_c"/>
    <property type="match status" value="1"/>
</dbReference>
<dbReference type="Gene3D" id="1.25.40.10">
    <property type="entry name" value="Tetratricopeptide repeat domain"/>
    <property type="match status" value="1"/>
</dbReference>
<dbReference type="SMART" id="SM00028">
    <property type="entry name" value="TPR"/>
    <property type="match status" value="6"/>
</dbReference>
<dbReference type="CDD" id="cd16917">
    <property type="entry name" value="HATPase_UhpB-NarQ-NarX-like"/>
    <property type="match status" value="1"/>
</dbReference>
<dbReference type="InterPro" id="IPR005467">
    <property type="entry name" value="His_kinase_dom"/>
</dbReference>
<evidence type="ECO:0000256" key="3">
    <source>
        <dbReference type="ARBA" id="ARBA00022679"/>
    </source>
</evidence>
<dbReference type="PRINTS" id="PR00344">
    <property type="entry name" value="BCTRLSENSOR"/>
</dbReference>
<feature type="domain" description="Histidine kinase" evidence="7">
    <location>
        <begin position="486"/>
        <end position="680"/>
    </location>
</feature>
<evidence type="ECO:0000259" key="7">
    <source>
        <dbReference type="PROSITE" id="PS50109"/>
    </source>
</evidence>
<dbReference type="PANTHER" id="PTHR24421">
    <property type="entry name" value="NITRATE/NITRITE SENSOR PROTEIN NARX-RELATED"/>
    <property type="match status" value="1"/>
</dbReference>
<dbReference type="InterPro" id="IPR003594">
    <property type="entry name" value="HATPase_dom"/>
</dbReference>
<dbReference type="PROSITE" id="PS51257">
    <property type="entry name" value="PROKAR_LIPOPROTEIN"/>
    <property type="match status" value="1"/>
</dbReference>
<evidence type="ECO:0000313" key="9">
    <source>
        <dbReference type="EMBL" id="SHL60531.1"/>
    </source>
</evidence>
<dbReference type="InterPro" id="IPR011990">
    <property type="entry name" value="TPR-like_helical_dom_sf"/>
</dbReference>
<evidence type="ECO:0000313" key="11">
    <source>
        <dbReference type="Proteomes" id="UP000198940"/>
    </source>
</evidence>
<evidence type="ECO:0000256" key="2">
    <source>
        <dbReference type="ARBA" id="ARBA00012438"/>
    </source>
</evidence>
<dbReference type="AlphaFoldDB" id="A0A1M7BZY3"/>
<dbReference type="GO" id="GO:0000160">
    <property type="term" value="P:phosphorelay signal transduction system"/>
    <property type="evidence" value="ECO:0007669"/>
    <property type="project" value="UniProtKB-KW"/>
</dbReference>
<keyword evidence="4 9" id="KW-0418">Kinase</keyword>
<evidence type="ECO:0000313" key="8">
    <source>
        <dbReference type="EMBL" id="SFC51137.1"/>
    </source>
</evidence>
<dbReference type="InterPro" id="IPR004358">
    <property type="entry name" value="Sig_transdc_His_kin-like_C"/>
</dbReference>
<name>A0A1M7BZY3_9FLAO</name>
<comment type="caution">
    <text evidence="9">The sequence shown here is derived from an EMBL/GenBank/DDBJ whole genome shotgun (WGS) entry which is preliminary data.</text>
</comment>
<reference evidence="9 10" key="1">
    <citation type="submission" date="2016-11" db="EMBL/GenBank/DDBJ databases">
        <authorList>
            <person name="Varghese N."/>
            <person name="Submissions S."/>
        </authorList>
    </citation>
    <scope>NUCLEOTIDE SEQUENCE [LARGE SCALE GENOMIC DNA]</scope>
    <source>
        <strain evidence="9 10">CGMCC 1.12174</strain>
        <strain evidence="8 11">DSM 26351</strain>
    </source>
</reference>
<proteinExistence type="predicted"/>
<dbReference type="STRING" id="1055723.SAMN05216293_3886"/>